<accession>A0A2Z6IAM5</accession>
<dbReference type="RefSeq" id="WP_120177092.1">
    <property type="nucleotide sequence ID" value="NZ_AP018786.1"/>
</dbReference>
<keyword evidence="2" id="KW-1185">Reference proteome</keyword>
<protein>
    <submittedName>
        <fullName evidence="1">Uncharacterized protein</fullName>
    </submittedName>
</protein>
<reference evidence="1 2" key="1">
    <citation type="journal article" date="2018" name="Int. J. Syst. Evol. Microbiol.">
        <title>Mesosutterella multiformis gen. nov., sp. nov., a member of the family Sutterellaceae and Sutterella megalosphaeroides sp. nov., isolated from human faeces.</title>
        <authorList>
            <person name="Sakamoto M."/>
            <person name="Ikeyama N."/>
            <person name="Kunihiro T."/>
            <person name="Iino T."/>
            <person name="Yuki M."/>
            <person name="Ohkuma M."/>
        </authorList>
    </citation>
    <scope>NUCLEOTIDE SEQUENCE [LARGE SCALE GENOMIC DNA]</scope>
    <source>
        <strain evidence="1 2">6FBBBH3</strain>
    </source>
</reference>
<gene>
    <name evidence="1" type="ORF">SUTMEG_13800</name>
</gene>
<dbReference type="EMBL" id="AP018786">
    <property type="protein sequence ID" value="BBF23489.1"/>
    <property type="molecule type" value="Genomic_DNA"/>
</dbReference>
<dbReference type="AlphaFoldDB" id="A0A2Z6IAM5"/>
<sequence length="108" mass="12982">MTDHLVTYDVQTETEDITYVQSPFRSVAFLAVFYVWELFEFTRIPNLLRRAGKIGPRMTAQQWMVKYPWLWGRPFRSPKGSRIKMTRAQAEEAFREHNFAISLMMRRF</sequence>
<proteinExistence type="predicted"/>
<organism evidence="1 2">
    <name type="scientific">Sutterella megalosphaeroides</name>
    <dbReference type="NCBI Taxonomy" id="2494234"/>
    <lineage>
        <taxon>Bacteria</taxon>
        <taxon>Pseudomonadati</taxon>
        <taxon>Pseudomonadota</taxon>
        <taxon>Betaproteobacteria</taxon>
        <taxon>Burkholderiales</taxon>
        <taxon>Sutterellaceae</taxon>
        <taxon>Sutterella</taxon>
    </lineage>
</organism>
<evidence type="ECO:0000313" key="2">
    <source>
        <dbReference type="Proteomes" id="UP000271003"/>
    </source>
</evidence>
<dbReference type="Proteomes" id="UP000271003">
    <property type="component" value="Chromosome"/>
</dbReference>
<dbReference type="KEGG" id="sutt:SUTMEG_13800"/>
<evidence type="ECO:0000313" key="1">
    <source>
        <dbReference type="EMBL" id="BBF23489.1"/>
    </source>
</evidence>
<name>A0A2Z6IAM5_9BURK</name>